<accession>A0A2M8AF71</accession>
<dbReference type="Proteomes" id="UP000230611">
    <property type="component" value="Unassembled WGS sequence"/>
</dbReference>
<evidence type="ECO:0000259" key="2">
    <source>
        <dbReference type="Pfam" id="PF14870"/>
    </source>
</evidence>
<feature type="domain" description="Photosynthesis system II assembly factor Ycf48/Hcf136-like" evidence="2">
    <location>
        <begin position="209"/>
        <end position="327"/>
    </location>
</feature>
<protein>
    <recommendedName>
        <fullName evidence="2">Photosynthesis system II assembly factor Ycf48/Hcf136-like domain-containing protein</fullName>
    </recommendedName>
</protein>
<evidence type="ECO:0000256" key="1">
    <source>
        <dbReference type="SAM" id="SignalP"/>
    </source>
</evidence>
<dbReference type="GO" id="GO:0010411">
    <property type="term" value="P:xyloglucan metabolic process"/>
    <property type="evidence" value="ECO:0007669"/>
    <property type="project" value="TreeGrafter"/>
</dbReference>
<sequence>MLKRNFKLIATGLAIALLTGGCSISFNTGGDSGTAADGGVYRSLNKGNTWQQRVLIPTVSGRPRSFGSVDASSLALDPSDNKAIYLGSVENGLFYSYDGADNWQIANSLGKVTVNNVAIDPSSKCIIYTTVGNKLFKSTDCNRSWVQTYFDNDLNVAISALAIDNFNAAIVYIGTSRGEIIKSGDRGSSWQTLNRFNNQVSKIVISPADSGVIFVGTKSKGIFRSSDGGNNWADLSDKLKDFDEGSKFQDLVISAADKPVIFLATRYGLLKSIDNGDSWKKIELITPEEKATINSLAVSPKSSEEIYYATNTTFYRSVDGGQNWTAKKLPSSRAGWCLQIDPKNENLLYLAVRKVK</sequence>
<dbReference type="InterPro" id="IPR028203">
    <property type="entry name" value="PSII_CF48-like_dom"/>
</dbReference>
<evidence type="ECO:0000313" key="3">
    <source>
        <dbReference type="EMBL" id="PJB16268.1"/>
    </source>
</evidence>
<dbReference type="Gene3D" id="2.130.10.10">
    <property type="entry name" value="YVTN repeat-like/Quinoprotein amine dehydrogenase"/>
    <property type="match status" value="2"/>
</dbReference>
<reference evidence="4" key="1">
    <citation type="submission" date="2017-09" db="EMBL/GenBank/DDBJ databases">
        <title>Depth-based differentiation of microbial function through sediment-hosted aquifers and enrichment of novel symbionts in the deep terrestrial subsurface.</title>
        <authorList>
            <person name="Probst A.J."/>
            <person name="Ladd B."/>
            <person name="Jarett J.K."/>
            <person name="Geller-Mcgrath D.E."/>
            <person name="Sieber C.M.K."/>
            <person name="Emerson J.B."/>
            <person name="Anantharaman K."/>
            <person name="Thomas B.C."/>
            <person name="Malmstrom R."/>
            <person name="Stieglmeier M."/>
            <person name="Klingl A."/>
            <person name="Woyke T."/>
            <person name="Ryan C.M."/>
            <person name="Banfield J.F."/>
        </authorList>
    </citation>
    <scope>NUCLEOTIDE SEQUENCE [LARGE SCALE GENOMIC DNA]</scope>
</reference>
<dbReference type="AlphaFoldDB" id="A0A2M8AF71"/>
<proteinExistence type="predicted"/>
<dbReference type="SUPFAM" id="SSF110296">
    <property type="entry name" value="Oligoxyloglucan reducing end-specific cellobiohydrolase"/>
    <property type="match status" value="2"/>
</dbReference>
<dbReference type="InterPro" id="IPR052025">
    <property type="entry name" value="Xyloglucanase_GH74"/>
</dbReference>
<feature type="chain" id="PRO_5014805507" description="Photosynthesis system II assembly factor Ycf48/Hcf136-like domain-containing protein" evidence="1">
    <location>
        <begin position="26"/>
        <end position="356"/>
    </location>
</feature>
<keyword evidence="1" id="KW-0732">Signal</keyword>
<dbReference type="PANTHER" id="PTHR43739">
    <property type="entry name" value="XYLOGLUCANASE (EUROFUNG)"/>
    <property type="match status" value="1"/>
</dbReference>
<gene>
    <name evidence="3" type="ORF">CO116_02410</name>
</gene>
<dbReference type="EMBL" id="PFUO01000109">
    <property type="protein sequence ID" value="PJB16268.1"/>
    <property type="molecule type" value="Genomic_DNA"/>
</dbReference>
<dbReference type="PANTHER" id="PTHR43739:SF5">
    <property type="entry name" value="EXO-ALPHA-SIALIDASE"/>
    <property type="match status" value="1"/>
</dbReference>
<dbReference type="Pfam" id="PF14870">
    <property type="entry name" value="PSII_BNR"/>
    <property type="match status" value="1"/>
</dbReference>
<comment type="caution">
    <text evidence="3">The sequence shown here is derived from an EMBL/GenBank/DDBJ whole genome shotgun (WGS) entry which is preliminary data.</text>
</comment>
<feature type="signal peptide" evidence="1">
    <location>
        <begin position="1"/>
        <end position="25"/>
    </location>
</feature>
<name>A0A2M8AF71_9BACT</name>
<dbReference type="PROSITE" id="PS51257">
    <property type="entry name" value="PROKAR_LIPOPROTEIN"/>
    <property type="match status" value="1"/>
</dbReference>
<organism evidence="3 4">
    <name type="scientific">Candidatus Falkowbacteria bacterium CG_4_9_14_3_um_filter_38_19</name>
    <dbReference type="NCBI Taxonomy" id="1974559"/>
    <lineage>
        <taxon>Bacteria</taxon>
        <taxon>Candidatus Falkowiibacteriota</taxon>
    </lineage>
</organism>
<dbReference type="CDD" id="cd15482">
    <property type="entry name" value="Sialidase_non-viral"/>
    <property type="match status" value="1"/>
</dbReference>
<dbReference type="InterPro" id="IPR015943">
    <property type="entry name" value="WD40/YVTN_repeat-like_dom_sf"/>
</dbReference>
<evidence type="ECO:0000313" key="4">
    <source>
        <dbReference type="Proteomes" id="UP000230611"/>
    </source>
</evidence>